<dbReference type="RefSeq" id="WP_011342030.1">
    <property type="nucleotide sequence ID" value="NC_007498.2"/>
</dbReference>
<gene>
    <name evidence="2" type="ordered locus">Pcar_2273</name>
</gene>
<evidence type="ECO:0000259" key="1">
    <source>
        <dbReference type="PROSITE" id="PS50879"/>
    </source>
</evidence>
<feature type="domain" description="RNase H type-1" evidence="1">
    <location>
        <begin position="3"/>
        <end position="158"/>
    </location>
</feature>
<dbReference type="PROSITE" id="PS50879">
    <property type="entry name" value="RNASE_H_1"/>
    <property type="match status" value="1"/>
</dbReference>
<evidence type="ECO:0000313" key="3">
    <source>
        <dbReference type="Proteomes" id="UP000002534"/>
    </source>
</evidence>
<proteinExistence type="predicted"/>
<sequence>MLILNKWILFIDGSVHPQSGIGYGAYLAVKESDLSLDALSARVKVLRFYPTSSTRLELQTFLWALGELPSSARHVTVYTDSQNIIGLHGRRERIEKNNYRSRNKRLLNNADLYEGLFRKADQFNCSFVKVCGHQLSREKDALDRLFTLVDRASRSALRKEVRWKTCC</sequence>
<evidence type="ECO:0000313" key="2">
    <source>
        <dbReference type="EMBL" id="ABA89512.1"/>
    </source>
</evidence>
<dbReference type="InterPro" id="IPR036397">
    <property type="entry name" value="RNaseH_sf"/>
</dbReference>
<dbReference type="KEGG" id="pca:Pcar_2273"/>
<dbReference type="HOGENOM" id="CLU_1600970_0_0_7"/>
<dbReference type="Gene3D" id="3.30.420.10">
    <property type="entry name" value="Ribonuclease H-like superfamily/Ribonuclease H"/>
    <property type="match status" value="1"/>
</dbReference>
<dbReference type="STRING" id="338963.Pcar_2273"/>
<dbReference type="InterPro" id="IPR002156">
    <property type="entry name" value="RNaseH_domain"/>
</dbReference>
<dbReference type="InterPro" id="IPR012337">
    <property type="entry name" value="RNaseH-like_sf"/>
</dbReference>
<reference evidence="2 3" key="2">
    <citation type="journal article" date="2012" name="BMC Genomics">
        <title>The genome of Pelobacter carbinolicus reveals surprising metabolic capabilities and physiological features.</title>
        <authorList>
            <person name="Aklujkar M."/>
            <person name="Haveman S.A."/>
            <person name="Didonato R.Jr."/>
            <person name="Chertkov O."/>
            <person name="Han C.S."/>
            <person name="Land M.L."/>
            <person name="Brown P."/>
            <person name="Lovley D.R."/>
        </authorList>
    </citation>
    <scope>NUCLEOTIDE SEQUENCE [LARGE SCALE GENOMIC DNA]</scope>
    <source>
        <strain evidence="3">DSM 2380 / NBRC 103641 / GraBd1</strain>
    </source>
</reference>
<name>Q3A295_SYNC1</name>
<dbReference type="AlphaFoldDB" id="Q3A295"/>
<dbReference type="eggNOG" id="COG0328">
    <property type="taxonomic scope" value="Bacteria"/>
</dbReference>
<dbReference type="Pfam" id="PF00075">
    <property type="entry name" value="RNase_H"/>
    <property type="match status" value="1"/>
</dbReference>
<accession>Q3A295</accession>
<keyword evidence="3" id="KW-1185">Reference proteome</keyword>
<reference evidence="3" key="1">
    <citation type="submission" date="2005-10" db="EMBL/GenBank/DDBJ databases">
        <title>Complete sequence of Pelobacter carbinolicus DSM 2380.</title>
        <authorList>
            <person name="Copeland A."/>
            <person name="Lucas S."/>
            <person name="Lapidus A."/>
            <person name="Barry K."/>
            <person name="Detter J.C."/>
            <person name="Glavina T."/>
            <person name="Hammon N."/>
            <person name="Israni S."/>
            <person name="Pitluck S."/>
            <person name="Chertkov O."/>
            <person name="Schmutz J."/>
            <person name="Larimer F."/>
            <person name="Land M."/>
            <person name="Kyrpides N."/>
            <person name="Ivanova N."/>
            <person name="Richardson P."/>
        </authorList>
    </citation>
    <scope>NUCLEOTIDE SEQUENCE [LARGE SCALE GENOMIC DNA]</scope>
    <source>
        <strain evidence="3">DSM 2380 / NBRC 103641 / GraBd1</strain>
    </source>
</reference>
<dbReference type="EMBL" id="CP000142">
    <property type="protein sequence ID" value="ABA89512.1"/>
    <property type="molecule type" value="Genomic_DNA"/>
</dbReference>
<dbReference type="OrthoDB" id="8546514at2"/>
<dbReference type="Proteomes" id="UP000002534">
    <property type="component" value="Chromosome"/>
</dbReference>
<dbReference type="GO" id="GO:0003676">
    <property type="term" value="F:nucleic acid binding"/>
    <property type="evidence" value="ECO:0007669"/>
    <property type="project" value="InterPro"/>
</dbReference>
<dbReference type="GO" id="GO:0004523">
    <property type="term" value="F:RNA-DNA hybrid ribonuclease activity"/>
    <property type="evidence" value="ECO:0007669"/>
    <property type="project" value="InterPro"/>
</dbReference>
<organism evidence="2 3">
    <name type="scientific">Syntrophotalea carbinolica (strain DSM 2380 / NBRC 103641 / GraBd1)</name>
    <name type="common">Pelobacter carbinolicus</name>
    <dbReference type="NCBI Taxonomy" id="338963"/>
    <lineage>
        <taxon>Bacteria</taxon>
        <taxon>Pseudomonadati</taxon>
        <taxon>Thermodesulfobacteriota</taxon>
        <taxon>Desulfuromonadia</taxon>
        <taxon>Desulfuromonadales</taxon>
        <taxon>Syntrophotaleaceae</taxon>
        <taxon>Syntrophotalea</taxon>
    </lineage>
</organism>
<dbReference type="SUPFAM" id="SSF53098">
    <property type="entry name" value="Ribonuclease H-like"/>
    <property type="match status" value="1"/>
</dbReference>
<protein>
    <submittedName>
        <fullName evidence="2">Ribonuclease HI</fullName>
    </submittedName>
</protein>